<dbReference type="OrthoDB" id="2887825at2"/>
<sequence>MKIGKKLLIALPVVIVTGLAAWLISAFYGLPWKEKAVAGKLESYLEEKYEQDFILKESFYNFKDGSYGAWFYPEAKPKLEFHAEEGFAEYTYVDNYPEILWARQLKEAVKPIVKDIYSAASVDTNYVTYESLDIVKGPEIPRFDETEAMLGVRIEIGMSFSENDDQWQQLATLIEKIQALSPAIDSSFDFINKKEGIETFVTCPSKEEAEIKSVQQAKKSCSVSKYDMETDMTLDD</sequence>
<evidence type="ECO:0000256" key="1">
    <source>
        <dbReference type="SAM" id="Phobius"/>
    </source>
</evidence>
<feature type="domain" description="YfjL-like N-terminal" evidence="2">
    <location>
        <begin position="5"/>
        <end position="67"/>
    </location>
</feature>
<evidence type="ECO:0000313" key="4">
    <source>
        <dbReference type="Proteomes" id="UP000287296"/>
    </source>
</evidence>
<dbReference type="Pfam" id="PF25425">
    <property type="entry name" value="YfjL_N"/>
    <property type="match status" value="1"/>
</dbReference>
<feature type="transmembrane region" description="Helical" evidence="1">
    <location>
        <begin position="7"/>
        <end position="30"/>
    </location>
</feature>
<dbReference type="InterPro" id="IPR057359">
    <property type="entry name" value="YfjL_N"/>
</dbReference>
<name>A0A429X1R1_SIMTE</name>
<keyword evidence="1" id="KW-1133">Transmembrane helix</keyword>
<keyword evidence="1" id="KW-0472">Membrane</keyword>
<accession>A0A429X1R1</accession>
<evidence type="ECO:0000259" key="2">
    <source>
        <dbReference type="Pfam" id="PF25425"/>
    </source>
</evidence>
<reference evidence="3 4" key="1">
    <citation type="submission" date="2018-12" db="EMBL/GenBank/DDBJ databases">
        <authorList>
            <person name="Sun L."/>
            <person name="Chen Z."/>
        </authorList>
    </citation>
    <scope>NUCLEOTIDE SEQUENCE [LARGE SCALE GENOMIC DNA]</scope>
    <source>
        <strain evidence="3 4">LMG 29736</strain>
    </source>
</reference>
<proteinExistence type="predicted"/>
<protein>
    <recommendedName>
        <fullName evidence="2">YfjL-like N-terminal domain-containing protein</fullName>
    </recommendedName>
</protein>
<dbReference type="Proteomes" id="UP000287296">
    <property type="component" value="Unassembled WGS sequence"/>
</dbReference>
<dbReference type="EMBL" id="QYTW02000034">
    <property type="protein sequence ID" value="RST57429.1"/>
    <property type="molecule type" value="Genomic_DNA"/>
</dbReference>
<dbReference type="RefSeq" id="WP_120118477.1">
    <property type="nucleotide sequence ID" value="NZ_QYTW02000034.1"/>
</dbReference>
<dbReference type="AlphaFoldDB" id="A0A429X1R1"/>
<gene>
    <name evidence="3" type="ORF">D5F11_022700</name>
</gene>
<organism evidence="3 4">
    <name type="scientific">Siminovitchia terrae</name>
    <name type="common">Bacillus terrae</name>
    <dbReference type="NCBI Taxonomy" id="1914933"/>
    <lineage>
        <taxon>Bacteria</taxon>
        <taxon>Bacillati</taxon>
        <taxon>Bacillota</taxon>
        <taxon>Bacilli</taxon>
        <taxon>Bacillales</taxon>
        <taxon>Bacillaceae</taxon>
        <taxon>Siminovitchia</taxon>
    </lineage>
</organism>
<keyword evidence="1" id="KW-0812">Transmembrane</keyword>
<comment type="caution">
    <text evidence="3">The sequence shown here is derived from an EMBL/GenBank/DDBJ whole genome shotgun (WGS) entry which is preliminary data.</text>
</comment>
<evidence type="ECO:0000313" key="3">
    <source>
        <dbReference type="EMBL" id="RST57429.1"/>
    </source>
</evidence>